<accession>A0A2T2YC16</accession>
<dbReference type="InterPro" id="IPR036390">
    <property type="entry name" value="WH_DNA-bd_sf"/>
</dbReference>
<proteinExistence type="predicted"/>
<dbReference type="AlphaFoldDB" id="A0A2T2YC16"/>
<dbReference type="EMBL" id="PYFT01000001">
    <property type="protein sequence ID" value="PSR53057.1"/>
    <property type="molecule type" value="Genomic_DNA"/>
</dbReference>
<evidence type="ECO:0000313" key="2">
    <source>
        <dbReference type="EMBL" id="PSR53057.1"/>
    </source>
</evidence>
<organism evidence="2 3">
    <name type="scientific">Adhaeribacter arboris</name>
    <dbReference type="NCBI Taxonomy" id="2072846"/>
    <lineage>
        <taxon>Bacteria</taxon>
        <taxon>Pseudomonadati</taxon>
        <taxon>Bacteroidota</taxon>
        <taxon>Cytophagia</taxon>
        <taxon>Cytophagales</taxon>
        <taxon>Hymenobacteraceae</taxon>
        <taxon>Adhaeribacter</taxon>
    </lineage>
</organism>
<sequence>MGRTYLGEFEELVLLTVASRKEEAYGAALTQTIHQQTGRIVVLSAVHVALYRLEEKGLVTSSLGGATQERGGRRKRLFRITAYGLQVLTEIRQVREELWQLIPKNIQPFSL</sequence>
<keyword evidence="3" id="KW-1185">Reference proteome</keyword>
<dbReference type="OrthoDB" id="982587at2"/>
<dbReference type="InterPro" id="IPR005149">
    <property type="entry name" value="Tscrpt_reg_PadR_N"/>
</dbReference>
<feature type="domain" description="Transcription regulator PadR N-terminal" evidence="1">
    <location>
        <begin position="14"/>
        <end position="89"/>
    </location>
</feature>
<evidence type="ECO:0000259" key="1">
    <source>
        <dbReference type="Pfam" id="PF03551"/>
    </source>
</evidence>
<dbReference type="InterPro" id="IPR036388">
    <property type="entry name" value="WH-like_DNA-bd_sf"/>
</dbReference>
<protein>
    <submittedName>
        <fullName evidence="2">PadR family transcriptional regulator</fullName>
    </submittedName>
</protein>
<name>A0A2T2YC16_9BACT</name>
<dbReference type="SUPFAM" id="SSF46785">
    <property type="entry name" value="Winged helix' DNA-binding domain"/>
    <property type="match status" value="1"/>
</dbReference>
<dbReference type="Pfam" id="PF03551">
    <property type="entry name" value="PadR"/>
    <property type="match status" value="1"/>
</dbReference>
<evidence type="ECO:0000313" key="3">
    <source>
        <dbReference type="Proteomes" id="UP000240357"/>
    </source>
</evidence>
<reference evidence="2 3" key="1">
    <citation type="submission" date="2018-03" db="EMBL/GenBank/DDBJ databases">
        <title>Adhaeribacter sp. HMF7605 Genome sequencing and assembly.</title>
        <authorList>
            <person name="Kang H."/>
            <person name="Kang J."/>
            <person name="Cha I."/>
            <person name="Kim H."/>
            <person name="Joh K."/>
        </authorList>
    </citation>
    <scope>NUCLEOTIDE SEQUENCE [LARGE SCALE GENOMIC DNA]</scope>
    <source>
        <strain evidence="2 3">HMF7605</strain>
    </source>
</reference>
<comment type="caution">
    <text evidence="2">The sequence shown here is derived from an EMBL/GenBank/DDBJ whole genome shotgun (WGS) entry which is preliminary data.</text>
</comment>
<dbReference type="Proteomes" id="UP000240357">
    <property type="component" value="Unassembled WGS sequence"/>
</dbReference>
<gene>
    <name evidence="2" type="ORF">AHMF7605_05715</name>
</gene>
<dbReference type="Gene3D" id="1.10.10.10">
    <property type="entry name" value="Winged helix-like DNA-binding domain superfamily/Winged helix DNA-binding domain"/>
    <property type="match status" value="1"/>
</dbReference>
<dbReference type="RefSeq" id="WP_106927304.1">
    <property type="nucleotide sequence ID" value="NZ_PYFT01000001.1"/>
</dbReference>